<dbReference type="PANTHER" id="PTHR11319:SF35">
    <property type="entry name" value="OUTER MEMBRANE PROTEIN PMPC-RELATED"/>
    <property type="match status" value="1"/>
</dbReference>
<dbReference type="GeneID" id="7841476"/>
<organism evidence="4 5">
    <name type="scientific">Tetrahymena thermophila (strain SB210)</name>
    <dbReference type="NCBI Taxonomy" id="312017"/>
    <lineage>
        <taxon>Eukaryota</taxon>
        <taxon>Sar</taxon>
        <taxon>Alveolata</taxon>
        <taxon>Ciliophora</taxon>
        <taxon>Intramacronucleata</taxon>
        <taxon>Oligohymenophorea</taxon>
        <taxon>Hymenostomatida</taxon>
        <taxon>Tetrahymenina</taxon>
        <taxon>Tetrahymenidae</taxon>
        <taxon>Tetrahymena</taxon>
    </lineage>
</organism>
<feature type="transmembrane region" description="Helical" evidence="2">
    <location>
        <begin position="1098"/>
        <end position="1119"/>
    </location>
</feature>
<feature type="transmembrane region" description="Helical" evidence="2">
    <location>
        <begin position="957"/>
        <end position="981"/>
    </location>
</feature>
<evidence type="ECO:0000313" key="4">
    <source>
        <dbReference type="EMBL" id="EAR86521.3"/>
    </source>
</evidence>
<dbReference type="HOGENOM" id="CLU_301594_0_0_1"/>
<reference evidence="5" key="1">
    <citation type="journal article" date="2006" name="PLoS Biol.">
        <title>Macronuclear genome sequence of the ciliate Tetrahymena thermophila, a model eukaryote.</title>
        <authorList>
            <person name="Eisen J.A."/>
            <person name="Coyne R.S."/>
            <person name="Wu M."/>
            <person name="Wu D."/>
            <person name="Thiagarajan M."/>
            <person name="Wortman J.R."/>
            <person name="Badger J.H."/>
            <person name="Ren Q."/>
            <person name="Amedeo P."/>
            <person name="Jones K.M."/>
            <person name="Tallon L.J."/>
            <person name="Delcher A.L."/>
            <person name="Salzberg S.L."/>
            <person name="Silva J.C."/>
            <person name="Haas B.J."/>
            <person name="Majoros W.H."/>
            <person name="Farzad M."/>
            <person name="Carlton J.M."/>
            <person name="Smith R.K. Jr."/>
            <person name="Garg J."/>
            <person name="Pearlman R.E."/>
            <person name="Karrer K.M."/>
            <person name="Sun L."/>
            <person name="Manning G."/>
            <person name="Elde N.C."/>
            <person name="Turkewitz A.P."/>
            <person name="Asai D.J."/>
            <person name="Wilkes D.E."/>
            <person name="Wang Y."/>
            <person name="Cai H."/>
            <person name="Collins K."/>
            <person name="Stewart B.A."/>
            <person name="Lee S.R."/>
            <person name="Wilamowska K."/>
            <person name="Weinberg Z."/>
            <person name="Ruzzo W.L."/>
            <person name="Wloga D."/>
            <person name="Gaertig J."/>
            <person name="Frankel J."/>
            <person name="Tsao C.-C."/>
            <person name="Gorovsky M.A."/>
            <person name="Keeling P.J."/>
            <person name="Waller R.F."/>
            <person name="Patron N.J."/>
            <person name="Cherry J.M."/>
            <person name="Stover N.A."/>
            <person name="Krieger C.J."/>
            <person name="del Toro C."/>
            <person name="Ryder H.F."/>
            <person name="Williamson S.C."/>
            <person name="Barbeau R.A."/>
            <person name="Hamilton E.P."/>
            <person name="Orias E."/>
        </authorList>
    </citation>
    <scope>NUCLEOTIDE SEQUENCE [LARGE SCALE GENOMIC DNA]</scope>
    <source>
        <strain evidence="5">SB210</strain>
    </source>
</reference>
<protein>
    <submittedName>
        <fullName evidence="4">Transmembrane protein, putative</fullName>
    </submittedName>
</protein>
<dbReference type="PANTHER" id="PTHR11319">
    <property type="entry name" value="G PROTEIN-COUPLED RECEPTOR-RELATED"/>
    <property type="match status" value="1"/>
</dbReference>
<feature type="signal peptide" evidence="3">
    <location>
        <begin position="1"/>
        <end position="29"/>
    </location>
</feature>
<keyword evidence="2 4" id="KW-0812">Transmembrane</keyword>
<dbReference type="Proteomes" id="UP000009168">
    <property type="component" value="Unassembled WGS sequence"/>
</dbReference>
<evidence type="ECO:0000256" key="2">
    <source>
        <dbReference type="SAM" id="Phobius"/>
    </source>
</evidence>
<dbReference type="RefSeq" id="XP_977271.3">
    <property type="nucleotide sequence ID" value="XM_972178.3"/>
</dbReference>
<feature type="transmembrane region" description="Helical" evidence="2">
    <location>
        <begin position="1013"/>
        <end position="1031"/>
    </location>
</feature>
<dbReference type="SUPFAM" id="SSF51126">
    <property type="entry name" value="Pectin lyase-like"/>
    <property type="match status" value="1"/>
</dbReference>
<feature type="region of interest" description="Disordered" evidence="1">
    <location>
        <begin position="1271"/>
        <end position="1297"/>
    </location>
</feature>
<keyword evidence="2" id="KW-0472">Membrane</keyword>
<feature type="transmembrane region" description="Helical" evidence="2">
    <location>
        <begin position="906"/>
        <end position="924"/>
    </location>
</feature>
<proteinExistence type="predicted"/>
<keyword evidence="2" id="KW-1133">Transmembrane helix</keyword>
<keyword evidence="5" id="KW-1185">Reference proteome</keyword>
<feature type="transmembrane region" description="Helical" evidence="2">
    <location>
        <begin position="1068"/>
        <end position="1086"/>
    </location>
</feature>
<dbReference type="KEGG" id="tet:TTHERM_00042670"/>
<name>Q22LU9_TETTS</name>
<dbReference type="EMBL" id="GG662720">
    <property type="protein sequence ID" value="EAR86521.3"/>
    <property type="molecule type" value="Genomic_DNA"/>
</dbReference>
<gene>
    <name evidence="4" type="ORF">TTHERM_00042670</name>
</gene>
<sequence>MFFTKSQRGFKILILLIIVVILLIENSIAGPVCSQVCLECVNPLQISILQKGSCIKQCDSSSFSSLLSPCYQFSPNSITVNNITITYKNINQYIQRPLVFENIQQLSIYNIIIYNVTISRQQQSTIPFLFGINNVYRVSINNFVINQSQNLPTIIRAQSIFNIFYLQLMKITYSSFYAVQNAFQIINGNILQISQISAENVSLNILKNDVTEENQYYQQMQSSNVLYTNWIPPKHLALFQSNSVKYVSIEQAYFNKNYRISLLECYNYYFNNQQQSLIQTSISNVTLTQIQAYQNLQANIYIGQTQQLNVIRSTFANNICQNCQGTAIYTNGTSSLQIIQSLFINNTAQDGGSVYIKNSKCSQVPATCNQISSSEFTLNQAIASGGALMLDNSDIHFLTGKIGNLFYENSALIGGAIRYINYVPYYFQRYAEQKLFNINYNDNKLALVVFNNQAMLFGRNIGSYPRDFKIDYDNPKEITHDKFENMNKLLLFQNSSLLRSFEIKNIRSGQTLPLQVIFLDEENFPVYLSINKTLPASIRTEIDPFYVTAYNLNNITAIDGDYHKRSNSITNGLIQFDNLQVYARPGTSTMISLITNIIKIPQADHSYDNTKTFDMSIKIKMRLCKQGEIYSLYNNQTIYYCQPCGFGEYSLVFPKLDNSVQVCQLCPKSSAGCMENLIILQNGFWRKDENSDQIFDCYNNQGNCLGQIKDNSQLCKEGHIGPLCETCDLSGKHWGQRYVQGNGYDCQPCKTQGALEIGKTIFFVVFIFCYSYIGMYTTQDMNYKILVADYLRKFEMLSISKSAIQDETPFYIKACTIYLQIYSAINKINVDLIQTAMQTPSVIAFPIESLKNVLDCNIAPFLEKQNYPMSFIKMIYGPYFSFFFTLLFAIVEFFKCQIEQKQHMTIYQSLMHGVIYYQIFFLPSNIKNFFSGLFCRQVGTDNYVQSDLLISCYTFEYWQNVLLLIINNGLFIFFIFSYTFLDMRSSNRQVTSIRLAYGFLFVGYKPKYYYWEFVKIFFRSFIIVLVCSSSYEGSTFINTAIIILLALIALFVLTQFMKPHDRDKFNQLENKSTFFLILILIFNIFIKNSQNEQMESIGKIVIAVIHCSFFSYMILIIILTKIQAKNGVEYNGFIGYLKRKFPKLFNQVQFDTLDKSRVSKNWKKLIEIYAYKNEQKKSSNCMKRTFFGSINKKLQRRRTLYFDQLQSLQNFQRSLGILSQGNNNSFQQSSYSSNDKNLKQIQQNINMPNQTEAYQNQIKLQKILTEKQESTFSKQQCNSNTQREQSSNQTSFAQESPKSYINSFQKALYSNLQKQDSITNFGQISINLNQKQDQQDDKDRQD</sequence>
<evidence type="ECO:0000256" key="1">
    <source>
        <dbReference type="SAM" id="MobiDB-lite"/>
    </source>
</evidence>
<dbReference type="InterPro" id="IPR011050">
    <property type="entry name" value="Pectin_lyase_fold/virulence"/>
</dbReference>
<feature type="transmembrane region" description="Helical" evidence="2">
    <location>
        <begin position="1037"/>
        <end position="1056"/>
    </location>
</feature>
<evidence type="ECO:0000313" key="5">
    <source>
        <dbReference type="Proteomes" id="UP000009168"/>
    </source>
</evidence>
<keyword evidence="3" id="KW-0732">Signal</keyword>
<dbReference type="OrthoDB" id="338325at2759"/>
<dbReference type="InParanoid" id="Q22LU9"/>
<evidence type="ECO:0000256" key="3">
    <source>
        <dbReference type="SAM" id="SignalP"/>
    </source>
</evidence>
<feature type="transmembrane region" description="Helical" evidence="2">
    <location>
        <begin position="874"/>
        <end position="894"/>
    </location>
</feature>
<feature type="chain" id="PRO_5004201185" evidence="3">
    <location>
        <begin position="30"/>
        <end position="1342"/>
    </location>
</feature>
<accession>Q22LU9</accession>